<reference evidence="2 3" key="1">
    <citation type="journal article" date="2019" name="Appl. Microbiol. Biotechnol.">
        <title>Genome sequence of Isaria javanica and comparative genome analysis insights into family S53 peptidase evolution in fungal entomopathogens.</title>
        <authorList>
            <person name="Lin R."/>
            <person name="Zhang X."/>
            <person name="Xin B."/>
            <person name="Zou M."/>
            <person name="Gao Y."/>
            <person name="Qin F."/>
            <person name="Hu Q."/>
            <person name="Xie B."/>
            <person name="Cheng X."/>
        </authorList>
    </citation>
    <scope>NUCLEOTIDE SEQUENCE [LARGE SCALE GENOMIC DNA]</scope>
    <source>
        <strain evidence="2 3">IJ1G</strain>
    </source>
</reference>
<comment type="caution">
    <text evidence="2">The sequence shown here is derived from an EMBL/GenBank/DDBJ whole genome shotgun (WGS) entry which is preliminary data.</text>
</comment>
<evidence type="ECO:0000256" key="1">
    <source>
        <dbReference type="SAM" id="MobiDB-lite"/>
    </source>
</evidence>
<dbReference type="Proteomes" id="UP000315783">
    <property type="component" value="Unassembled WGS sequence"/>
</dbReference>
<name>A0A545V043_9HYPO</name>
<feature type="compositionally biased region" description="Polar residues" evidence="1">
    <location>
        <begin position="1"/>
        <end position="19"/>
    </location>
</feature>
<keyword evidence="3" id="KW-1185">Reference proteome</keyword>
<gene>
    <name evidence="2" type="ORF">IF1G_06073</name>
</gene>
<dbReference type="EMBL" id="SPUK01000008">
    <property type="protein sequence ID" value="TQV95086.1"/>
    <property type="molecule type" value="Genomic_DNA"/>
</dbReference>
<sequence>MNFAATQSPRRNEPITAQHTLHMEHRPIPHIRRQSPRSVVFSRLAGSALFPHIIGPSPLNGEPTKGRPLILVFHAVAAVHLDRGRQKSSSSLRRICEQKLPTEKYCMRANAEQCRGASAR</sequence>
<accession>A0A545V043</accession>
<evidence type="ECO:0000313" key="3">
    <source>
        <dbReference type="Proteomes" id="UP000315783"/>
    </source>
</evidence>
<feature type="region of interest" description="Disordered" evidence="1">
    <location>
        <begin position="1"/>
        <end position="25"/>
    </location>
</feature>
<organism evidence="2 3">
    <name type="scientific">Cordyceps javanica</name>
    <dbReference type="NCBI Taxonomy" id="43265"/>
    <lineage>
        <taxon>Eukaryota</taxon>
        <taxon>Fungi</taxon>
        <taxon>Dikarya</taxon>
        <taxon>Ascomycota</taxon>
        <taxon>Pezizomycotina</taxon>
        <taxon>Sordariomycetes</taxon>
        <taxon>Hypocreomycetidae</taxon>
        <taxon>Hypocreales</taxon>
        <taxon>Cordycipitaceae</taxon>
        <taxon>Cordyceps</taxon>
    </lineage>
</organism>
<proteinExistence type="predicted"/>
<dbReference type="AlphaFoldDB" id="A0A545V043"/>
<protein>
    <submittedName>
        <fullName evidence="2">Uncharacterized protein</fullName>
    </submittedName>
</protein>
<evidence type="ECO:0000313" key="2">
    <source>
        <dbReference type="EMBL" id="TQV95086.1"/>
    </source>
</evidence>